<dbReference type="PANTHER" id="PTHR33930:SF2">
    <property type="entry name" value="BLR3452 PROTEIN"/>
    <property type="match status" value="1"/>
</dbReference>
<keyword evidence="2" id="KW-0575">Peroxidase</keyword>
<dbReference type="InterPro" id="IPR004675">
    <property type="entry name" value="AhpD_core"/>
</dbReference>
<dbReference type="InterPro" id="IPR003779">
    <property type="entry name" value="CMD-like"/>
</dbReference>
<proteinExistence type="predicted"/>
<reference evidence="2 3" key="2">
    <citation type="journal article" date="2009" name="Proc. Natl. Acad. Sci. U.S.A.">
        <title>On the chimeric nature, thermophilic origin, and phylogenetic placement of the Thermotogales.</title>
        <authorList>
            <person name="Zhaxybayeva O."/>
            <person name="Swithers K.S."/>
            <person name="Lapierre P."/>
            <person name="Fournier G.P."/>
            <person name="Bickhart D.M."/>
            <person name="DeBoy R.T."/>
            <person name="Nelson K.E."/>
            <person name="Nesbo C.L."/>
            <person name="Doolittle W.F."/>
            <person name="Gogarten J.P."/>
            <person name="Noll K.M."/>
        </authorList>
    </citation>
    <scope>NUCLEOTIDE SEQUENCE [LARGE SCALE GENOMIC DNA]</scope>
    <source>
        <strain evidence="3">ATCC BAA-488 / DSM 13995 / JCM 10881 / RKU-1</strain>
    </source>
</reference>
<dbReference type="AlphaFoldDB" id="A5IK99"/>
<keyword evidence="2" id="KW-0560">Oxidoreductase</keyword>
<evidence type="ECO:0000313" key="3">
    <source>
        <dbReference type="Proteomes" id="UP000006558"/>
    </source>
</evidence>
<sequence length="108" mass="12174">MNEFERWRREFPEVSGAVVRMRNKAFSDGSIPAKYKVLAALAIAVVEKCKPCAQGYYQKAIEMGATKDEIKEILEVAVTMGACIAETWAREVWQYERSENDGGSCCEE</sequence>
<evidence type="ECO:0000259" key="1">
    <source>
        <dbReference type="Pfam" id="PF02627"/>
    </source>
</evidence>
<dbReference type="eggNOG" id="COG0599">
    <property type="taxonomic scope" value="Bacteria"/>
</dbReference>
<dbReference type="NCBIfam" id="TIGR00778">
    <property type="entry name" value="ahpD_dom"/>
    <property type="match status" value="1"/>
</dbReference>
<accession>A5IK99</accession>
<dbReference type="Gene3D" id="1.20.1290.10">
    <property type="entry name" value="AhpD-like"/>
    <property type="match status" value="1"/>
</dbReference>
<dbReference type="KEGG" id="tpt:Tpet_0601"/>
<protein>
    <submittedName>
        <fullName evidence="2">Alkylhydroperoxidase like protein, AhpD family</fullName>
    </submittedName>
</protein>
<gene>
    <name evidence="2" type="ordered locus">Tpet_0601</name>
</gene>
<dbReference type="RefSeq" id="WP_004083056.1">
    <property type="nucleotide sequence ID" value="NC_009486.1"/>
</dbReference>
<reference evidence="3" key="1">
    <citation type="submission" date="2007-05" db="EMBL/GenBank/DDBJ databases">
        <title>Complete sequence of Thermotoga petrophila RKU-1.</title>
        <authorList>
            <consortium name="US DOE Joint Genome Institute"/>
            <person name="Copeland A."/>
            <person name="Lucas S."/>
            <person name="Lapidus A."/>
            <person name="Barry K."/>
            <person name="Glavina del Rio T."/>
            <person name="Dalin E."/>
            <person name="Tice H."/>
            <person name="Pitluck S."/>
            <person name="Sims D."/>
            <person name="Brettin T."/>
            <person name="Bruce D."/>
            <person name="Detter J.C."/>
            <person name="Han C."/>
            <person name="Tapia R."/>
            <person name="Schmutz J."/>
            <person name="Larimer F."/>
            <person name="Land M."/>
            <person name="Hauser L."/>
            <person name="Kyrpides N."/>
            <person name="Mikhailova N."/>
            <person name="Nelson K."/>
            <person name="Gogarten J.P."/>
            <person name="Noll K."/>
            <person name="Richardson P."/>
        </authorList>
    </citation>
    <scope>NUCLEOTIDE SEQUENCE [LARGE SCALE GENOMIC DNA]</scope>
    <source>
        <strain evidence="3">ATCC BAA-488 / DSM 13995 / JCM 10881 / RKU-1</strain>
    </source>
</reference>
<evidence type="ECO:0000313" key="2">
    <source>
        <dbReference type="EMBL" id="ABQ46622.1"/>
    </source>
</evidence>
<dbReference type="GO" id="GO:0051920">
    <property type="term" value="F:peroxiredoxin activity"/>
    <property type="evidence" value="ECO:0007669"/>
    <property type="project" value="InterPro"/>
</dbReference>
<organism evidence="2 3">
    <name type="scientific">Thermotoga petrophila (strain ATCC BAA-488 / DSM 13995 / JCM 10881 / RKU-1)</name>
    <dbReference type="NCBI Taxonomy" id="390874"/>
    <lineage>
        <taxon>Bacteria</taxon>
        <taxon>Thermotogati</taxon>
        <taxon>Thermotogota</taxon>
        <taxon>Thermotogae</taxon>
        <taxon>Thermotogales</taxon>
        <taxon>Thermotogaceae</taxon>
        <taxon>Thermotoga</taxon>
    </lineage>
</organism>
<dbReference type="Pfam" id="PF02627">
    <property type="entry name" value="CMD"/>
    <property type="match status" value="1"/>
</dbReference>
<dbReference type="PANTHER" id="PTHR33930">
    <property type="entry name" value="ALKYL HYDROPEROXIDE REDUCTASE AHPD"/>
    <property type="match status" value="1"/>
</dbReference>
<name>A5IK99_THEP1</name>
<dbReference type="EMBL" id="CP000702">
    <property type="protein sequence ID" value="ABQ46622.1"/>
    <property type="molecule type" value="Genomic_DNA"/>
</dbReference>
<dbReference type="Proteomes" id="UP000006558">
    <property type="component" value="Chromosome"/>
</dbReference>
<dbReference type="SUPFAM" id="SSF69118">
    <property type="entry name" value="AhpD-like"/>
    <property type="match status" value="1"/>
</dbReference>
<dbReference type="STRING" id="390874.Tpet_0601"/>
<dbReference type="HOGENOM" id="CLU_137228_2_0_0"/>
<feature type="domain" description="Carboxymuconolactone decarboxylase-like" evidence="1">
    <location>
        <begin position="12"/>
        <end position="94"/>
    </location>
</feature>
<dbReference type="InterPro" id="IPR029032">
    <property type="entry name" value="AhpD-like"/>
</dbReference>